<name>A0AAD7EPM1_9AGAR</name>
<keyword evidence="4 9" id="KW-0349">Heme</keyword>
<dbReference type="Gene3D" id="1.10.630.10">
    <property type="entry name" value="Cytochrome P450"/>
    <property type="match status" value="1"/>
</dbReference>
<keyword evidence="7 9" id="KW-0408">Iron</keyword>
<comment type="cofactor">
    <cofactor evidence="1 9">
        <name>heme</name>
        <dbReference type="ChEBI" id="CHEBI:30413"/>
    </cofactor>
</comment>
<comment type="similarity">
    <text evidence="3">Belongs to the cytochrome P450 family.</text>
</comment>
<evidence type="ECO:0000313" key="10">
    <source>
        <dbReference type="EMBL" id="KAJ7344033.1"/>
    </source>
</evidence>
<evidence type="ECO:0000313" key="11">
    <source>
        <dbReference type="Proteomes" id="UP001218218"/>
    </source>
</evidence>
<dbReference type="CDD" id="cd11065">
    <property type="entry name" value="CYP64-like"/>
    <property type="match status" value="1"/>
</dbReference>
<dbReference type="InterPro" id="IPR036396">
    <property type="entry name" value="Cyt_P450_sf"/>
</dbReference>
<evidence type="ECO:0000256" key="3">
    <source>
        <dbReference type="ARBA" id="ARBA00010617"/>
    </source>
</evidence>
<dbReference type="Pfam" id="PF00067">
    <property type="entry name" value="p450"/>
    <property type="match status" value="1"/>
</dbReference>
<keyword evidence="11" id="KW-1185">Reference proteome</keyword>
<dbReference type="GO" id="GO:0020037">
    <property type="term" value="F:heme binding"/>
    <property type="evidence" value="ECO:0007669"/>
    <property type="project" value="InterPro"/>
</dbReference>
<organism evidence="10 11">
    <name type="scientific">Mycena albidolilacea</name>
    <dbReference type="NCBI Taxonomy" id="1033008"/>
    <lineage>
        <taxon>Eukaryota</taxon>
        <taxon>Fungi</taxon>
        <taxon>Dikarya</taxon>
        <taxon>Basidiomycota</taxon>
        <taxon>Agaricomycotina</taxon>
        <taxon>Agaricomycetes</taxon>
        <taxon>Agaricomycetidae</taxon>
        <taxon>Agaricales</taxon>
        <taxon>Marasmiineae</taxon>
        <taxon>Mycenaceae</taxon>
        <taxon>Mycena</taxon>
    </lineage>
</organism>
<evidence type="ECO:0000256" key="5">
    <source>
        <dbReference type="ARBA" id="ARBA00022723"/>
    </source>
</evidence>
<keyword evidence="6" id="KW-0560">Oxidoreductase</keyword>
<keyword evidence="8" id="KW-0503">Monooxygenase</keyword>
<dbReference type="GO" id="GO:0005506">
    <property type="term" value="F:iron ion binding"/>
    <property type="evidence" value="ECO:0007669"/>
    <property type="project" value="InterPro"/>
</dbReference>
<proteinExistence type="inferred from homology"/>
<protein>
    <submittedName>
        <fullName evidence="10">Cytochrome P450</fullName>
    </submittedName>
</protein>
<reference evidence="10" key="1">
    <citation type="submission" date="2023-03" db="EMBL/GenBank/DDBJ databases">
        <title>Massive genome expansion in bonnet fungi (Mycena s.s.) driven by repeated elements and novel gene families across ecological guilds.</title>
        <authorList>
            <consortium name="Lawrence Berkeley National Laboratory"/>
            <person name="Harder C.B."/>
            <person name="Miyauchi S."/>
            <person name="Viragh M."/>
            <person name="Kuo A."/>
            <person name="Thoen E."/>
            <person name="Andreopoulos B."/>
            <person name="Lu D."/>
            <person name="Skrede I."/>
            <person name="Drula E."/>
            <person name="Henrissat B."/>
            <person name="Morin E."/>
            <person name="Kohler A."/>
            <person name="Barry K."/>
            <person name="LaButti K."/>
            <person name="Morin E."/>
            <person name="Salamov A."/>
            <person name="Lipzen A."/>
            <person name="Mereny Z."/>
            <person name="Hegedus B."/>
            <person name="Baldrian P."/>
            <person name="Stursova M."/>
            <person name="Weitz H."/>
            <person name="Taylor A."/>
            <person name="Grigoriev I.V."/>
            <person name="Nagy L.G."/>
            <person name="Martin F."/>
            <person name="Kauserud H."/>
        </authorList>
    </citation>
    <scope>NUCLEOTIDE SEQUENCE</scope>
    <source>
        <strain evidence="10">CBHHK002</strain>
    </source>
</reference>
<accession>A0AAD7EPM1</accession>
<evidence type="ECO:0000256" key="4">
    <source>
        <dbReference type="ARBA" id="ARBA00022617"/>
    </source>
</evidence>
<evidence type="ECO:0000256" key="1">
    <source>
        <dbReference type="ARBA" id="ARBA00001971"/>
    </source>
</evidence>
<dbReference type="InterPro" id="IPR001128">
    <property type="entry name" value="Cyt_P450"/>
</dbReference>
<evidence type="ECO:0000256" key="6">
    <source>
        <dbReference type="ARBA" id="ARBA00023002"/>
    </source>
</evidence>
<comment type="caution">
    <text evidence="10">The sequence shown here is derived from an EMBL/GenBank/DDBJ whole genome shotgun (WGS) entry which is preliminary data.</text>
</comment>
<dbReference type="GO" id="GO:0016705">
    <property type="term" value="F:oxidoreductase activity, acting on paired donors, with incorporation or reduction of molecular oxygen"/>
    <property type="evidence" value="ECO:0007669"/>
    <property type="project" value="InterPro"/>
</dbReference>
<evidence type="ECO:0000256" key="2">
    <source>
        <dbReference type="ARBA" id="ARBA00005179"/>
    </source>
</evidence>
<feature type="binding site" description="axial binding residue" evidence="9">
    <location>
        <position position="405"/>
    </location>
    <ligand>
        <name>heme</name>
        <dbReference type="ChEBI" id="CHEBI:30413"/>
    </ligand>
    <ligandPart>
        <name>Fe</name>
        <dbReference type="ChEBI" id="CHEBI:18248"/>
    </ligandPart>
</feature>
<dbReference type="AlphaFoldDB" id="A0AAD7EPM1"/>
<sequence>MLPPGPPGDPLVGHLLRMPSTDSALVFHEWAKKYGDVMRLEVLGRTMIILDSYQAATDLLEKRGAIYSDRPKFTVYELLGWDPSISFLSYGKRFNKQRTMHQSYLNRNKAEDFKVMQTQEARTLVQNLFESTPDNTFPERHNRFATGTISQIVAGHRITSNDDPYLHMSHMIVEAMSKTGTPGGSPVDFFPILQHFPSWFPGASHMGVVRACRPTVQELYEYPFRTVKNQQESGEAEPSFILQQLEAMDPTEDDIDLKGAAATMFGAGEITTWGAVSIFFLAMILHPEYQVIARKEIDSVVGDQRLPEFEDRKRLPIVECILQETLRRVEIFHCIPHRVMDDDVYRGMLIPKGSLVIANIRGMSLNESVYSDPTRFYPERFLPKPAGRGEPYFNNTVFGFGRRICTGQYVAENSLWVGIASILASCKINNAVDETGNIIVPDPTLIDGLISHPKDTRCIISPRSPGVKKLIREALI</sequence>
<dbReference type="Proteomes" id="UP001218218">
    <property type="component" value="Unassembled WGS sequence"/>
</dbReference>
<dbReference type="GO" id="GO:0004497">
    <property type="term" value="F:monooxygenase activity"/>
    <property type="evidence" value="ECO:0007669"/>
    <property type="project" value="UniProtKB-KW"/>
</dbReference>
<comment type="pathway">
    <text evidence="2">Secondary metabolite biosynthesis.</text>
</comment>
<dbReference type="PANTHER" id="PTHR46300:SF5">
    <property type="entry name" value="CYTOCHROME P450"/>
    <property type="match status" value="1"/>
</dbReference>
<dbReference type="EMBL" id="JARIHO010000022">
    <property type="protein sequence ID" value="KAJ7344033.1"/>
    <property type="molecule type" value="Genomic_DNA"/>
</dbReference>
<evidence type="ECO:0000256" key="7">
    <source>
        <dbReference type="ARBA" id="ARBA00023004"/>
    </source>
</evidence>
<dbReference type="InterPro" id="IPR002401">
    <property type="entry name" value="Cyt_P450_E_grp-I"/>
</dbReference>
<evidence type="ECO:0000256" key="9">
    <source>
        <dbReference type="PIRSR" id="PIRSR602401-1"/>
    </source>
</evidence>
<dbReference type="PANTHER" id="PTHR46300">
    <property type="entry name" value="P450, PUTATIVE (EUROFUNG)-RELATED-RELATED"/>
    <property type="match status" value="1"/>
</dbReference>
<dbReference type="SUPFAM" id="SSF48264">
    <property type="entry name" value="Cytochrome P450"/>
    <property type="match status" value="1"/>
</dbReference>
<dbReference type="InterPro" id="IPR050364">
    <property type="entry name" value="Cytochrome_P450_fung"/>
</dbReference>
<gene>
    <name evidence="10" type="ORF">DFH08DRAFT_746419</name>
</gene>
<evidence type="ECO:0000256" key="8">
    <source>
        <dbReference type="ARBA" id="ARBA00023033"/>
    </source>
</evidence>
<dbReference type="PRINTS" id="PR00463">
    <property type="entry name" value="EP450I"/>
</dbReference>
<keyword evidence="5 9" id="KW-0479">Metal-binding</keyword>